<feature type="domain" description="LysM" evidence="2">
    <location>
        <begin position="30"/>
        <end position="77"/>
    </location>
</feature>
<dbReference type="AlphaFoldDB" id="A0A7Y3XAI1"/>
<gene>
    <name evidence="3" type="ORF">HLB35_05555</name>
</gene>
<dbReference type="CDD" id="cd00118">
    <property type="entry name" value="LysM"/>
    <property type="match status" value="1"/>
</dbReference>
<feature type="region of interest" description="Disordered" evidence="1">
    <location>
        <begin position="1"/>
        <end position="27"/>
    </location>
</feature>
<dbReference type="EMBL" id="JABFHI010000002">
    <property type="protein sequence ID" value="NOG31364.1"/>
    <property type="molecule type" value="Genomic_DNA"/>
</dbReference>
<evidence type="ECO:0000313" key="3">
    <source>
        <dbReference type="EMBL" id="NOG31364.1"/>
    </source>
</evidence>
<dbReference type="InterPro" id="IPR018392">
    <property type="entry name" value="LysM"/>
</dbReference>
<name>A0A7Y3XAI1_9GAMM</name>
<dbReference type="Proteomes" id="UP000588806">
    <property type="component" value="Unassembled WGS sequence"/>
</dbReference>
<evidence type="ECO:0000256" key="1">
    <source>
        <dbReference type="SAM" id="MobiDB-lite"/>
    </source>
</evidence>
<reference evidence="3 4" key="1">
    <citation type="submission" date="2020-05" db="EMBL/GenBank/DDBJ databases">
        <authorList>
            <person name="Ruan W."/>
            <person name="Jeon C.O."/>
            <person name="Chun B.H."/>
        </authorList>
    </citation>
    <scope>NUCLEOTIDE SEQUENCE [LARGE SCALE GENOMIC DNA]</scope>
    <source>
        <strain evidence="3 4">TBZ9</strain>
    </source>
</reference>
<keyword evidence="4" id="KW-1185">Reference proteome</keyword>
<dbReference type="Pfam" id="PF01476">
    <property type="entry name" value="LysM"/>
    <property type="match status" value="1"/>
</dbReference>
<dbReference type="Pfam" id="PF04773">
    <property type="entry name" value="FecR"/>
    <property type="match status" value="1"/>
</dbReference>
<dbReference type="InterPro" id="IPR036779">
    <property type="entry name" value="LysM_dom_sf"/>
</dbReference>
<dbReference type="PANTHER" id="PTHR38731:SF1">
    <property type="entry name" value="FECR PROTEIN DOMAIN-CONTAINING PROTEIN"/>
    <property type="match status" value="1"/>
</dbReference>
<feature type="compositionally biased region" description="Polar residues" evidence="1">
    <location>
        <begin position="1"/>
        <end position="21"/>
    </location>
</feature>
<protein>
    <submittedName>
        <fullName evidence="3">LysM peptidoglycan-binding domain-containing protein</fullName>
    </submittedName>
</protein>
<evidence type="ECO:0000259" key="2">
    <source>
        <dbReference type="PROSITE" id="PS51782"/>
    </source>
</evidence>
<dbReference type="RefSeq" id="WP_171701823.1">
    <property type="nucleotide sequence ID" value="NZ_JABFHI010000002.1"/>
</dbReference>
<dbReference type="PANTHER" id="PTHR38731">
    <property type="entry name" value="LIPL45-RELATED LIPOPROTEIN-RELATED"/>
    <property type="match status" value="1"/>
</dbReference>
<dbReference type="Gene3D" id="3.10.350.10">
    <property type="entry name" value="LysM domain"/>
    <property type="match status" value="1"/>
</dbReference>
<organism evidence="3 4">
    <name type="scientific">Vreelandella azerica</name>
    <dbReference type="NCBI Taxonomy" id="2732867"/>
    <lineage>
        <taxon>Bacteria</taxon>
        <taxon>Pseudomonadati</taxon>
        <taxon>Pseudomonadota</taxon>
        <taxon>Gammaproteobacteria</taxon>
        <taxon>Oceanospirillales</taxon>
        <taxon>Halomonadaceae</taxon>
        <taxon>Vreelandella</taxon>
    </lineage>
</organism>
<dbReference type="Gene3D" id="2.60.120.1440">
    <property type="match status" value="1"/>
</dbReference>
<comment type="caution">
    <text evidence="3">The sequence shown here is derived from an EMBL/GenBank/DDBJ whole genome shotgun (WGS) entry which is preliminary data.</text>
</comment>
<proteinExistence type="predicted"/>
<dbReference type="InterPro" id="IPR006860">
    <property type="entry name" value="FecR"/>
</dbReference>
<reference evidence="3 4" key="2">
    <citation type="submission" date="2020-06" db="EMBL/GenBank/DDBJ databases">
        <title>Halomonas songnenensis sp. nov., a moderately halophilic bacterium isolated from saline and alkaline soils.</title>
        <authorList>
            <person name="Jiang J."/>
            <person name="Pan Y."/>
        </authorList>
    </citation>
    <scope>NUCLEOTIDE SEQUENCE [LARGE SCALE GENOMIC DNA]</scope>
    <source>
        <strain evidence="3 4">TBZ9</strain>
    </source>
</reference>
<dbReference type="PROSITE" id="PS51782">
    <property type="entry name" value="LYSM"/>
    <property type="match status" value="1"/>
</dbReference>
<accession>A0A7Y3XAI1</accession>
<sequence>MAETSILDSTLSLPGSGVSDTVRQDEDRPKVHRVMPGDTLWDIAKFYFDDPYEWYFLQQVNTIDEPVLLQPNTLVDLTLQDAFPLSVLYLYGDAWLIEGGRKVALEQGIAVDEGDIVETGRGASLTLEMSDGARAVVPSNSRVMVNRDGERGIRLILVKGEVESQVPSRQNSGRPYNIQTTSGVLGVRGTRFTVSYGDAAVLSSVYEGKVAVQSQQMSERAQVAAGQGTRISQQGDIDVVGLLAAPQLLSVTSLAGGDLEVLVKPIAPASGYRAQLTRDAQSLDVIADQRSTAPEFIFPELPVGDYYLRVAAVGNQGVVGEYSQRLIPHFSTGVTVTREGDAWRFDWKRQNNTPHKLELAFDKSFDQPLISYPPATTGAVLLRQVPSGEVYWRVVKLDDKGNITSVIDSGLLDASG</sequence>
<evidence type="ECO:0000313" key="4">
    <source>
        <dbReference type="Proteomes" id="UP000588806"/>
    </source>
</evidence>